<dbReference type="Proteomes" id="UP000186720">
    <property type="component" value="Unassembled WGS sequence"/>
</dbReference>
<evidence type="ECO:0000313" key="2">
    <source>
        <dbReference type="Proteomes" id="UP000186720"/>
    </source>
</evidence>
<dbReference type="Gene3D" id="3.40.50.150">
    <property type="entry name" value="Vaccinia Virus protein VP39"/>
    <property type="match status" value="1"/>
</dbReference>
<organism evidence="1 2">
    <name type="scientific">Mucilaginibacter polytrichastri</name>
    <dbReference type="NCBI Taxonomy" id="1302689"/>
    <lineage>
        <taxon>Bacteria</taxon>
        <taxon>Pseudomonadati</taxon>
        <taxon>Bacteroidota</taxon>
        <taxon>Sphingobacteriia</taxon>
        <taxon>Sphingobacteriales</taxon>
        <taxon>Sphingobacteriaceae</taxon>
        <taxon>Mucilaginibacter</taxon>
    </lineage>
</organism>
<protein>
    <recommendedName>
        <fullName evidence="3">Methyltransferase domain-containing protein</fullName>
    </recommendedName>
</protein>
<gene>
    <name evidence="1" type="ORF">RG47T_4149</name>
</gene>
<dbReference type="InterPro" id="IPR029063">
    <property type="entry name" value="SAM-dependent_MTases_sf"/>
</dbReference>
<evidence type="ECO:0000313" key="1">
    <source>
        <dbReference type="EMBL" id="OKS88671.1"/>
    </source>
</evidence>
<dbReference type="SUPFAM" id="SSF53335">
    <property type="entry name" value="S-adenosyl-L-methionine-dependent methyltransferases"/>
    <property type="match status" value="1"/>
</dbReference>
<dbReference type="AlphaFoldDB" id="A0A1Q6A3T4"/>
<sequence>MLYTFVLMSDILGQALHGYHHQKSKTKLWIHNKYGPKEEMPIATYFREEDDMPDIEWLAVEQCRGKVLDIGGGAGSHALLLQAEDIEVTSIDISPLSVAVMKDRGVKNALGADIYTYNQGKYDTLLLLMNGIGLAGNIDGLKRLLTHFKTLMNEGAQLLFDSSDIAYLYEGNFPTEGYYGEIEYQYEYNKQKTEWFSWLYIDENTMQAIAEEMGFTMEVLIEDEHGQYLARLTVNA</sequence>
<reference evidence="1 2" key="1">
    <citation type="submission" date="2016-11" db="EMBL/GenBank/DDBJ databases">
        <title>Whole Genome Sequencing of Mucilaginibacter polytrichastri RG4-7(T) isolated from the moss sample.</title>
        <authorList>
            <person name="Li Y."/>
        </authorList>
    </citation>
    <scope>NUCLEOTIDE SEQUENCE [LARGE SCALE GENOMIC DNA]</scope>
    <source>
        <strain evidence="1 2">RG4-7</strain>
    </source>
</reference>
<accession>A0A1Q6A3T4</accession>
<name>A0A1Q6A3T4_9SPHI</name>
<evidence type="ECO:0008006" key="3">
    <source>
        <dbReference type="Google" id="ProtNLM"/>
    </source>
</evidence>
<dbReference type="STRING" id="1302689.RG47T_4149"/>
<dbReference type="EMBL" id="MPPL01000001">
    <property type="protein sequence ID" value="OKS88671.1"/>
    <property type="molecule type" value="Genomic_DNA"/>
</dbReference>
<comment type="caution">
    <text evidence="1">The sequence shown here is derived from an EMBL/GenBank/DDBJ whole genome shotgun (WGS) entry which is preliminary data.</text>
</comment>
<proteinExistence type="predicted"/>
<keyword evidence="2" id="KW-1185">Reference proteome</keyword>
<dbReference type="Pfam" id="PF13489">
    <property type="entry name" value="Methyltransf_23"/>
    <property type="match status" value="1"/>
</dbReference>
<dbReference type="CDD" id="cd02440">
    <property type="entry name" value="AdoMet_MTases"/>
    <property type="match status" value="1"/>
</dbReference>